<dbReference type="EMBL" id="BFAZ01000015">
    <property type="protein sequence ID" value="GBF44569.1"/>
    <property type="molecule type" value="Genomic_DNA"/>
</dbReference>
<dbReference type="Proteomes" id="UP000245206">
    <property type="component" value="Unassembled WGS sequence"/>
</dbReference>
<dbReference type="Gene3D" id="3.60.21.10">
    <property type="match status" value="1"/>
</dbReference>
<protein>
    <submittedName>
        <fullName evidence="2">Ser/Thr phosphatase family protein</fullName>
    </submittedName>
</protein>
<feature type="domain" description="Calcineurin-like phosphoesterase" evidence="1">
    <location>
        <begin position="2"/>
        <end position="132"/>
    </location>
</feature>
<dbReference type="AlphaFoldDB" id="A0A2P2DIZ9"/>
<proteinExistence type="predicted"/>
<evidence type="ECO:0000259" key="1">
    <source>
        <dbReference type="Pfam" id="PF00149"/>
    </source>
</evidence>
<dbReference type="SUPFAM" id="SSF56300">
    <property type="entry name" value="Metallo-dependent phosphatases"/>
    <property type="match status" value="1"/>
</dbReference>
<dbReference type="InterPro" id="IPR004843">
    <property type="entry name" value="Calcineurin-like_PHP"/>
</dbReference>
<dbReference type="InterPro" id="IPR050126">
    <property type="entry name" value="Ap4A_hydrolase"/>
</dbReference>
<gene>
    <name evidence="2" type="ORF">LPTSP2_38720</name>
</gene>
<evidence type="ECO:0000313" key="2">
    <source>
        <dbReference type="EMBL" id="GBF44569.1"/>
    </source>
</evidence>
<dbReference type="PANTHER" id="PTHR42850:SF4">
    <property type="entry name" value="ZINC-DEPENDENT ENDOPOLYPHOSPHATASE"/>
    <property type="match status" value="1"/>
</dbReference>
<keyword evidence="3" id="KW-1185">Reference proteome</keyword>
<comment type="caution">
    <text evidence="2">The sequence shown here is derived from an EMBL/GenBank/DDBJ whole genome shotgun (WGS) entry which is preliminary data.</text>
</comment>
<accession>A0A2P2DIZ9</accession>
<dbReference type="GO" id="GO:0016791">
    <property type="term" value="F:phosphatase activity"/>
    <property type="evidence" value="ECO:0007669"/>
    <property type="project" value="TreeGrafter"/>
</dbReference>
<evidence type="ECO:0000313" key="3">
    <source>
        <dbReference type="Proteomes" id="UP000245206"/>
    </source>
</evidence>
<dbReference type="GO" id="GO:0005737">
    <property type="term" value="C:cytoplasm"/>
    <property type="evidence" value="ECO:0007669"/>
    <property type="project" value="TreeGrafter"/>
</dbReference>
<sequence>MFLGDYFDYGTKLKETLNTLINLDQNNVFLYGNHDWEFLQFLEKHGNSKSKRKEILNHFSIGEEHVYWLSRFLKFSYQTKSAFFSHSGVDDRLPLEKQTIQSLLSSSFRGNLDHVTNKLIIQGHLPMRKIKKMNNHWFLDTGCGQGGTLSALVYPEFKILNSKCSSKL</sequence>
<dbReference type="InterPro" id="IPR029052">
    <property type="entry name" value="Metallo-depent_PP-like"/>
</dbReference>
<organism evidence="2 3">
    <name type="scientific">Leptospira ellinghausenii</name>
    <dbReference type="NCBI Taxonomy" id="1917822"/>
    <lineage>
        <taxon>Bacteria</taxon>
        <taxon>Pseudomonadati</taxon>
        <taxon>Spirochaetota</taxon>
        <taxon>Spirochaetia</taxon>
        <taxon>Leptospirales</taxon>
        <taxon>Leptospiraceae</taxon>
        <taxon>Leptospira</taxon>
    </lineage>
</organism>
<dbReference type="Pfam" id="PF00149">
    <property type="entry name" value="Metallophos"/>
    <property type="match status" value="1"/>
</dbReference>
<reference evidence="3" key="1">
    <citation type="journal article" date="2019" name="Microbiol. Immunol.">
        <title>Molecular and phenotypic characterization of Leptospira johnsonii sp. nov., Leptospira ellinghausenii sp. nov. and Leptospira ryugenii sp. nov. isolated from soil and water in Japan.</title>
        <authorList>
            <person name="Masuzawa T."/>
            <person name="Saito M."/>
            <person name="Nakao R."/>
            <person name="Nikaido Y."/>
            <person name="Matsumoto M."/>
            <person name="Ogawa M."/>
            <person name="Yokoyama M."/>
            <person name="Hidaka Y."/>
            <person name="Tomita J."/>
            <person name="Sakakibara K."/>
            <person name="Suzuki K."/>
            <person name="Yasuda S."/>
            <person name="Sato H."/>
            <person name="Yamaguchi M."/>
            <person name="Yoshida S.I."/>
            <person name="Koizumi N."/>
            <person name="Kawamura Y."/>
        </authorList>
    </citation>
    <scope>NUCLEOTIDE SEQUENCE [LARGE SCALE GENOMIC DNA]</scope>
    <source>
        <strain evidence="3">E18</strain>
    </source>
</reference>
<name>A0A2P2DIZ9_9LEPT</name>
<dbReference type="PANTHER" id="PTHR42850">
    <property type="entry name" value="METALLOPHOSPHOESTERASE"/>
    <property type="match status" value="1"/>
</dbReference>